<evidence type="ECO:0000313" key="2">
    <source>
        <dbReference type="EMBL" id="KAG6942004.1"/>
    </source>
</evidence>
<gene>
    <name evidence="2" type="ORF">JG688_00018362</name>
</gene>
<sequence>RPTRNEGCRHALPCGAVGKRSTSAWQRCCCSTRVRPAPAHNPKDMAAAPQRISPGPRTPAEATATPTAHGRRSGGEGWRYTSLSAAEFAVSFRSDRDPQDHTAALFETQRYPVANIARPTNVYTCTQEPVIGMGTSPC</sequence>
<feature type="non-terminal residue" evidence="2">
    <location>
        <position position="1"/>
    </location>
</feature>
<comment type="caution">
    <text evidence="2">The sequence shown here is derived from an EMBL/GenBank/DDBJ whole genome shotgun (WGS) entry which is preliminary data.</text>
</comment>
<feature type="compositionally biased region" description="Low complexity" evidence="1">
    <location>
        <begin position="54"/>
        <end position="68"/>
    </location>
</feature>
<keyword evidence="3" id="KW-1185">Reference proteome</keyword>
<protein>
    <submittedName>
        <fullName evidence="2">Uncharacterized protein</fullName>
    </submittedName>
</protein>
<organism evidence="2 3">
    <name type="scientific">Phytophthora aleatoria</name>
    <dbReference type="NCBI Taxonomy" id="2496075"/>
    <lineage>
        <taxon>Eukaryota</taxon>
        <taxon>Sar</taxon>
        <taxon>Stramenopiles</taxon>
        <taxon>Oomycota</taxon>
        <taxon>Peronosporomycetes</taxon>
        <taxon>Peronosporales</taxon>
        <taxon>Peronosporaceae</taxon>
        <taxon>Phytophthora</taxon>
    </lineage>
</organism>
<feature type="region of interest" description="Disordered" evidence="1">
    <location>
        <begin position="38"/>
        <end position="77"/>
    </location>
</feature>
<reference evidence="2" key="1">
    <citation type="submission" date="2021-01" db="EMBL/GenBank/DDBJ databases">
        <title>Phytophthora aleatoria, a newly-described species from Pinus radiata is distinct from Phytophthora cactorum isolates based on comparative genomics.</title>
        <authorList>
            <person name="Mcdougal R."/>
            <person name="Panda P."/>
            <person name="Williams N."/>
            <person name="Studholme D.J."/>
        </authorList>
    </citation>
    <scope>NUCLEOTIDE SEQUENCE</scope>
    <source>
        <strain evidence="2">NZFS 4037</strain>
    </source>
</reference>
<name>A0A8J5IRH5_9STRA</name>
<evidence type="ECO:0000313" key="3">
    <source>
        <dbReference type="Proteomes" id="UP000709295"/>
    </source>
</evidence>
<evidence type="ECO:0000256" key="1">
    <source>
        <dbReference type="SAM" id="MobiDB-lite"/>
    </source>
</evidence>
<accession>A0A8J5IRH5</accession>
<proteinExistence type="predicted"/>
<dbReference type="EMBL" id="JAENGY010003315">
    <property type="protein sequence ID" value="KAG6942004.1"/>
    <property type="molecule type" value="Genomic_DNA"/>
</dbReference>
<dbReference type="AlphaFoldDB" id="A0A8J5IRH5"/>
<dbReference type="Proteomes" id="UP000709295">
    <property type="component" value="Unassembled WGS sequence"/>
</dbReference>